<evidence type="ECO:0000313" key="12">
    <source>
        <dbReference type="Proteomes" id="UP000014500"/>
    </source>
</evidence>
<evidence type="ECO:0000256" key="4">
    <source>
        <dbReference type="ARBA" id="ARBA00022692"/>
    </source>
</evidence>
<keyword evidence="3" id="KW-1003">Cell membrane</keyword>
<feature type="transmembrane region" description="Helical" evidence="8">
    <location>
        <begin position="90"/>
        <end position="110"/>
    </location>
</feature>
<feature type="transmembrane region" description="Helical" evidence="8">
    <location>
        <begin position="555"/>
        <end position="578"/>
    </location>
</feature>
<evidence type="ECO:0000256" key="3">
    <source>
        <dbReference type="ARBA" id="ARBA00022475"/>
    </source>
</evidence>
<dbReference type="STRING" id="126957.T1IX30"/>
<accession>T1IX30</accession>
<dbReference type="Proteomes" id="UP000014500">
    <property type="component" value="Unassembled WGS sequence"/>
</dbReference>
<dbReference type="PANTHER" id="PTHR10590:SF4">
    <property type="entry name" value="SOLUTE CARRIER FAMILY 28 MEMBER 3"/>
    <property type="match status" value="1"/>
</dbReference>
<dbReference type="Pfam" id="PF01773">
    <property type="entry name" value="Nucleos_tra2_N"/>
    <property type="match status" value="1"/>
</dbReference>
<protein>
    <submittedName>
        <fullName evidence="11">Uncharacterized protein</fullName>
    </submittedName>
</protein>
<dbReference type="InterPro" id="IPR011657">
    <property type="entry name" value="CNT_C_dom"/>
</dbReference>
<evidence type="ECO:0000256" key="6">
    <source>
        <dbReference type="ARBA" id="ARBA00023136"/>
    </source>
</evidence>
<feature type="transmembrane region" description="Helical" evidence="8">
    <location>
        <begin position="192"/>
        <end position="210"/>
    </location>
</feature>
<evidence type="ECO:0000259" key="10">
    <source>
        <dbReference type="Pfam" id="PF07662"/>
    </source>
</evidence>
<dbReference type="HOGENOM" id="CLU_016813_3_1_1"/>
<feature type="compositionally biased region" description="Low complexity" evidence="7">
    <location>
        <begin position="12"/>
        <end position="27"/>
    </location>
</feature>
<feature type="transmembrane region" description="Helical" evidence="8">
    <location>
        <begin position="337"/>
        <end position="358"/>
    </location>
</feature>
<feature type="domain" description="Concentrative nucleoside transporter C-terminal" evidence="10">
    <location>
        <begin position="369"/>
        <end position="573"/>
    </location>
</feature>
<feature type="transmembrane region" description="Helical" evidence="8">
    <location>
        <begin position="55"/>
        <end position="78"/>
    </location>
</feature>
<sequence>MKNLKSRLFQQPSKKSSGSSSNDENPSSALVVAQGQTNLQDSQNKALDLWKSYKFYIQCTVGVIVFVLYNAFLIMAIIRKKNWTVNWCQGIKAILIITFISYGYLFYYKVIKVLIGRLIHNYFKMHGGVDLLKIIFKYPIIHLVCFAILASYAFFLSISSTQTFISFAGIWILLLLGFMFSKHHTKIHWRQVCWGLNLQFIIGLLFLHFQSLSQIYYCIMGKNRWIGKQVDSGASFVFGYLISGDFKSNEKVLIAKQNPIGAFQMFSDLLVFSMLVGILHHYKISNTIINYLSGVVICLLVVMPLNQTVAILSVFFGFKESIMFTRNYIPYISNAEFYSITVVGMATNSWSFVTKLFLSNKGSYSTHRVLADVLAIPSTLTMTRLLYPELDKAKLTGADVDYISNNVAVYNNIGESIVRHIFDAIRLSGAIIATGIVFAVFPYMLDDLIEWFAIMAGLKINLTWLLANLLTPFVYIVGIEWGECFKVATAVATKILYEESQAFNLLTEKSLSTRSQALAIYLLNDTANIIHLAFNIATISILVPSRLPNFVDVLARSFFTALLTSWLTACITGCLMSFSDKTEPFELGVV</sequence>
<feature type="domain" description="Concentrative nucleoside transporter N-terminal" evidence="9">
    <location>
        <begin position="168"/>
        <end position="241"/>
    </location>
</feature>
<comment type="subcellular location">
    <subcellularLocation>
        <location evidence="1">Cell membrane</location>
        <topology evidence="1">Multi-pass membrane protein</topology>
    </subcellularLocation>
</comment>
<keyword evidence="4 8" id="KW-0812">Transmembrane</keyword>
<dbReference type="GO" id="GO:0005415">
    <property type="term" value="F:nucleoside:sodium symporter activity"/>
    <property type="evidence" value="ECO:0007669"/>
    <property type="project" value="TreeGrafter"/>
</dbReference>
<dbReference type="eggNOG" id="KOG3747">
    <property type="taxonomic scope" value="Eukaryota"/>
</dbReference>
<feature type="region of interest" description="Disordered" evidence="7">
    <location>
        <begin position="1"/>
        <end position="27"/>
    </location>
</feature>
<evidence type="ECO:0000256" key="7">
    <source>
        <dbReference type="SAM" id="MobiDB-lite"/>
    </source>
</evidence>
<keyword evidence="5 8" id="KW-1133">Transmembrane helix</keyword>
<feature type="transmembrane region" description="Helical" evidence="8">
    <location>
        <begin position="451"/>
        <end position="477"/>
    </location>
</feature>
<keyword evidence="6 8" id="KW-0472">Membrane</keyword>
<feature type="transmembrane region" description="Helical" evidence="8">
    <location>
        <begin position="291"/>
        <end position="317"/>
    </location>
</feature>
<evidence type="ECO:0000313" key="11">
    <source>
        <dbReference type="EnsemblMetazoa" id="SMAR005761-PA"/>
    </source>
</evidence>
<feature type="transmembrane region" description="Helical" evidence="8">
    <location>
        <begin position="131"/>
        <end position="155"/>
    </location>
</feature>
<dbReference type="PhylomeDB" id="T1IX30"/>
<dbReference type="GO" id="GO:0005886">
    <property type="term" value="C:plasma membrane"/>
    <property type="evidence" value="ECO:0007669"/>
    <property type="project" value="UniProtKB-SubCell"/>
</dbReference>
<feature type="transmembrane region" description="Helical" evidence="8">
    <location>
        <begin position="260"/>
        <end position="279"/>
    </location>
</feature>
<organism evidence="11 12">
    <name type="scientific">Strigamia maritima</name>
    <name type="common">European centipede</name>
    <name type="synonym">Geophilus maritimus</name>
    <dbReference type="NCBI Taxonomy" id="126957"/>
    <lineage>
        <taxon>Eukaryota</taxon>
        <taxon>Metazoa</taxon>
        <taxon>Ecdysozoa</taxon>
        <taxon>Arthropoda</taxon>
        <taxon>Myriapoda</taxon>
        <taxon>Chilopoda</taxon>
        <taxon>Pleurostigmophora</taxon>
        <taxon>Geophilomorpha</taxon>
        <taxon>Linotaeniidae</taxon>
        <taxon>Strigamia</taxon>
    </lineage>
</organism>
<feature type="transmembrane region" description="Helical" evidence="8">
    <location>
        <begin position="518"/>
        <end position="543"/>
    </location>
</feature>
<dbReference type="InterPro" id="IPR002668">
    <property type="entry name" value="CNT_N_dom"/>
</dbReference>
<dbReference type="PANTHER" id="PTHR10590">
    <property type="entry name" value="SODIUM/NUCLEOSIDE COTRANSPORTER"/>
    <property type="match status" value="1"/>
</dbReference>
<evidence type="ECO:0000256" key="8">
    <source>
        <dbReference type="SAM" id="Phobius"/>
    </source>
</evidence>
<feature type="transmembrane region" description="Helical" evidence="8">
    <location>
        <begin position="424"/>
        <end position="445"/>
    </location>
</feature>
<evidence type="ECO:0000259" key="9">
    <source>
        <dbReference type="Pfam" id="PF01773"/>
    </source>
</evidence>
<reference evidence="12" key="1">
    <citation type="submission" date="2011-05" db="EMBL/GenBank/DDBJ databases">
        <authorList>
            <person name="Richards S.R."/>
            <person name="Qu J."/>
            <person name="Jiang H."/>
            <person name="Jhangiani S.N."/>
            <person name="Agravi P."/>
            <person name="Goodspeed R."/>
            <person name="Gross S."/>
            <person name="Mandapat C."/>
            <person name="Jackson L."/>
            <person name="Mathew T."/>
            <person name="Pu L."/>
            <person name="Thornton R."/>
            <person name="Saada N."/>
            <person name="Wilczek-Boney K.B."/>
            <person name="Lee S."/>
            <person name="Kovar C."/>
            <person name="Wu Y."/>
            <person name="Scherer S.E."/>
            <person name="Worley K.C."/>
            <person name="Muzny D.M."/>
            <person name="Gibbs R."/>
        </authorList>
    </citation>
    <scope>NUCLEOTIDE SEQUENCE</scope>
    <source>
        <strain evidence="12">Brora</strain>
    </source>
</reference>
<dbReference type="EMBL" id="JH431640">
    <property type="status" value="NOT_ANNOTATED_CDS"/>
    <property type="molecule type" value="Genomic_DNA"/>
</dbReference>
<reference evidence="11" key="2">
    <citation type="submission" date="2015-02" db="UniProtKB">
        <authorList>
            <consortium name="EnsemblMetazoa"/>
        </authorList>
    </citation>
    <scope>IDENTIFICATION</scope>
</reference>
<name>T1IX30_STRMM</name>
<dbReference type="Pfam" id="PF07662">
    <property type="entry name" value="Nucleos_tra2_C"/>
    <property type="match status" value="1"/>
</dbReference>
<comment type="similarity">
    <text evidence="2">Belongs to the concentrative nucleoside transporter (CNT) (TC 2.A.41) family.</text>
</comment>
<dbReference type="EnsemblMetazoa" id="SMAR005761-RA">
    <property type="protein sequence ID" value="SMAR005761-PA"/>
    <property type="gene ID" value="SMAR005761"/>
</dbReference>
<evidence type="ECO:0000256" key="5">
    <source>
        <dbReference type="ARBA" id="ARBA00022989"/>
    </source>
</evidence>
<proteinExistence type="inferred from homology"/>
<evidence type="ECO:0000256" key="2">
    <source>
        <dbReference type="ARBA" id="ARBA00009033"/>
    </source>
</evidence>
<dbReference type="InterPro" id="IPR008276">
    <property type="entry name" value="C_nuclsd_transpt"/>
</dbReference>
<evidence type="ECO:0000256" key="1">
    <source>
        <dbReference type="ARBA" id="ARBA00004651"/>
    </source>
</evidence>
<feature type="transmembrane region" description="Helical" evidence="8">
    <location>
        <begin position="161"/>
        <end position="180"/>
    </location>
</feature>
<dbReference type="AlphaFoldDB" id="T1IX30"/>
<keyword evidence="12" id="KW-1185">Reference proteome</keyword>